<organism evidence="1 2">
    <name type="scientific">Mytilus coruscus</name>
    <name type="common">Sea mussel</name>
    <dbReference type="NCBI Taxonomy" id="42192"/>
    <lineage>
        <taxon>Eukaryota</taxon>
        <taxon>Metazoa</taxon>
        <taxon>Spiralia</taxon>
        <taxon>Lophotrochozoa</taxon>
        <taxon>Mollusca</taxon>
        <taxon>Bivalvia</taxon>
        <taxon>Autobranchia</taxon>
        <taxon>Pteriomorphia</taxon>
        <taxon>Mytilida</taxon>
        <taxon>Mytiloidea</taxon>
        <taxon>Mytilidae</taxon>
        <taxon>Mytilinae</taxon>
        <taxon>Mytilus</taxon>
    </lineage>
</organism>
<dbReference type="AlphaFoldDB" id="A0A6J8CM72"/>
<proteinExistence type="predicted"/>
<keyword evidence="2" id="KW-1185">Reference proteome</keyword>
<dbReference type="Proteomes" id="UP000507470">
    <property type="component" value="Unassembled WGS sequence"/>
</dbReference>
<name>A0A6J8CM72_MYTCO</name>
<reference evidence="1 2" key="1">
    <citation type="submission" date="2020-06" db="EMBL/GenBank/DDBJ databases">
        <authorList>
            <person name="Li R."/>
            <person name="Bekaert M."/>
        </authorList>
    </citation>
    <scope>NUCLEOTIDE SEQUENCE [LARGE SCALE GENOMIC DNA]</scope>
    <source>
        <strain evidence="2">wild</strain>
    </source>
</reference>
<gene>
    <name evidence="1" type="ORF">MCOR_31995</name>
</gene>
<evidence type="ECO:0000313" key="1">
    <source>
        <dbReference type="EMBL" id="CAC5397568.1"/>
    </source>
</evidence>
<sequence>MDLLGIGDEDDLKQVFLKALDHATFWKEMFTAEGNPTILNLLMNHKSSLMVARSIDYFKDVLKGRHLGSYSKICETKQKLQGQWMVCCKTVDEHITNIHQIDETFKSLLSGLIKENIPSVIINTIDFLRSQQEQVTLDELSAADILQEENFEECIRELSESCNLLLKIIKSRVFWNILQKELSRNSIKVSADDKEDTNEDALNGITLSILFGDDELDKTKNI</sequence>
<dbReference type="EMBL" id="CACVKT020005688">
    <property type="protein sequence ID" value="CAC5397568.1"/>
    <property type="molecule type" value="Genomic_DNA"/>
</dbReference>
<protein>
    <submittedName>
        <fullName evidence="1">Uncharacterized protein</fullName>
    </submittedName>
</protein>
<accession>A0A6J8CM72</accession>
<evidence type="ECO:0000313" key="2">
    <source>
        <dbReference type="Proteomes" id="UP000507470"/>
    </source>
</evidence>